<gene>
    <name evidence="1" type="ORF">GDO81_009584</name>
</gene>
<reference evidence="1" key="1">
    <citation type="thesis" date="2020" institute="ProQuest LLC" country="789 East Eisenhower Parkway, Ann Arbor, MI, USA">
        <title>Comparative Genomics and Chromosome Evolution.</title>
        <authorList>
            <person name="Mudd A.B."/>
        </authorList>
    </citation>
    <scope>NUCLEOTIDE SEQUENCE</scope>
    <source>
        <strain evidence="1">237g6f4</strain>
        <tissue evidence="1">Blood</tissue>
    </source>
</reference>
<protein>
    <submittedName>
        <fullName evidence="1">Uncharacterized protein</fullName>
    </submittedName>
</protein>
<comment type="caution">
    <text evidence="1">The sequence shown here is derived from an EMBL/GenBank/DDBJ whole genome shotgun (WGS) entry which is preliminary data.</text>
</comment>
<dbReference type="EMBL" id="WNYA01000004">
    <property type="protein sequence ID" value="KAG8575510.1"/>
    <property type="molecule type" value="Genomic_DNA"/>
</dbReference>
<name>A0AAV7BS13_ENGPU</name>
<evidence type="ECO:0000313" key="1">
    <source>
        <dbReference type="EMBL" id="KAG8575510.1"/>
    </source>
</evidence>
<proteinExistence type="predicted"/>
<dbReference type="AlphaFoldDB" id="A0AAV7BS13"/>
<evidence type="ECO:0000313" key="2">
    <source>
        <dbReference type="Proteomes" id="UP000824782"/>
    </source>
</evidence>
<keyword evidence="2" id="KW-1185">Reference proteome</keyword>
<accession>A0AAV7BS13</accession>
<sequence length="79" mass="9130">MLGHRIICQLLHFSLSETDKEETISWYLVQVIQSAMCFSSLIKDTVNQATFWTKTMNLTAITLISQIIHKDIKDQWGSQ</sequence>
<dbReference type="Proteomes" id="UP000824782">
    <property type="component" value="Unassembled WGS sequence"/>
</dbReference>
<organism evidence="1 2">
    <name type="scientific">Engystomops pustulosus</name>
    <name type="common">Tungara frog</name>
    <name type="synonym">Physalaemus pustulosus</name>
    <dbReference type="NCBI Taxonomy" id="76066"/>
    <lineage>
        <taxon>Eukaryota</taxon>
        <taxon>Metazoa</taxon>
        <taxon>Chordata</taxon>
        <taxon>Craniata</taxon>
        <taxon>Vertebrata</taxon>
        <taxon>Euteleostomi</taxon>
        <taxon>Amphibia</taxon>
        <taxon>Batrachia</taxon>
        <taxon>Anura</taxon>
        <taxon>Neobatrachia</taxon>
        <taxon>Hyloidea</taxon>
        <taxon>Leptodactylidae</taxon>
        <taxon>Leiuperinae</taxon>
        <taxon>Engystomops</taxon>
    </lineage>
</organism>